<dbReference type="CDD" id="cd08441">
    <property type="entry name" value="PBP2_MetR"/>
    <property type="match status" value="1"/>
</dbReference>
<evidence type="ECO:0000256" key="1">
    <source>
        <dbReference type="ARBA" id="ARBA00009437"/>
    </source>
</evidence>
<dbReference type="SUPFAM" id="SSF53850">
    <property type="entry name" value="Periplasmic binding protein-like II"/>
    <property type="match status" value="1"/>
</dbReference>
<comment type="similarity">
    <text evidence="1">Belongs to the LysR transcriptional regulatory family.</text>
</comment>
<name>A0A3B0ZLP2_9ZZZZ</name>
<dbReference type="GO" id="GO:0003700">
    <property type="term" value="F:DNA-binding transcription factor activity"/>
    <property type="evidence" value="ECO:0007669"/>
    <property type="project" value="TreeGrafter"/>
</dbReference>
<dbReference type="GO" id="GO:0003677">
    <property type="term" value="F:DNA binding"/>
    <property type="evidence" value="ECO:0007669"/>
    <property type="project" value="UniProtKB-KW"/>
</dbReference>
<evidence type="ECO:0000313" key="6">
    <source>
        <dbReference type="EMBL" id="VAW90070.1"/>
    </source>
</evidence>
<protein>
    <submittedName>
        <fullName evidence="6">Transcriptional activator MetR</fullName>
    </submittedName>
</protein>
<evidence type="ECO:0000256" key="4">
    <source>
        <dbReference type="ARBA" id="ARBA00023163"/>
    </source>
</evidence>
<dbReference type="EMBL" id="UOFQ01000171">
    <property type="protein sequence ID" value="VAW90070.1"/>
    <property type="molecule type" value="Genomic_DNA"/>
</dbReference>
<proteinExistence type="inferred from homology"/>
<feature type="domain" description="LysR substrate-binding" evidence="5">
    <location>
        <begin position="42"/>
        <end position="246"/>
    </location>
</feature>
<dbReference type="Gene3D" id="3.40.190.10">
    <property type="entry name" value="Periplasmic binding protein-like II"/>
    <property type="match status" value="1"/>
</dbReference>
<dbReference type="PANTHER" id="PTHR30346">
    <property type="entry name" value="TRANSCRIPTIONAL DUAL REGULATOR HCAR-RELATED"/>
    <property type="match status" value="1"/>
</dbReference>
<evidence type="ECO:0000259" key="5">
    <source>
        <dbReference type="Pfam" id="PF03466"/>
    </source>
</evidence>
<evidence type="ECO:0000256" key="2">
    <source>
        <dbReference type="ARBA" id="ARBA00023015"/>
    </source>
</evidence>
<keyword evidence="4" id="KW-0804">Transcription</keyword>
<sequence>PLYLRSTKPLTLTPAGLKLLALAQLVLPEVEATDRQLRSYAQGDSGRLFIAIECHACFEWLIPVLDRYRQAWPEVEIDIRLGLNFEPIAALQKGEVDLVISSDPQAHKELSFEPLFDYEGLLALAHDHPLTAKEYIVPADLADQTLVTYPVERKRLDVFSRFLQPAGVEPANVRQAELTAIILLLVTTLKGVAVLPDWVLKESMSHNRFTTRPLGKAGMHGTLHAAVRRNESEAAFIQGFIALGKRAMDDVIVHYAE</sequence>
<organism evidence="6">
    <name type="scientific">hydrothermal vent metagenome</name>
    <dbReference type="NCBI Taxonomy" id="652676"/>
    <lineage>
        <taxon>unclassified sequences</taxon>
        <taxon>metagenomes</taxon>
        <taxon>ecological metagenomes</taxon>
    </lineage>
</organism>
<accession>A0A3B0ZLP2</accession>
<dbReference type="AlphaFoldDB" id="A0A3B0ZLP2"/>
<evidence type="ECO:0000256" key="3">
    <source>
        <dbReference type="ARBA" id="ARBA00023125"/>
    </source>
</evidence>
<gene>
    <name evidence="6" type="ORF">MNBD_GAMMA17-387</name>
</gene>
<dbReference type="PANTHER" id="PTHR30346:SF28">
    <property type="entry name" value="HTH-TYPE TRANSCRIPTIONAL REGULATOR CYNR"/>
    <property type="match status" value="1"/>
</dbReference>
<reference evidence="6" key="1">
    <citation type="submission" date="2018-06" db="EMBL/GenBank/DDBJ databases">
        <authorList>
            <person name="Zhirakovskaya E."/>
        </authorList>
    </citation>
    <scope>NUCLEOTIDE SEQUENCE</scope>
</reference>
<keyword evidence="3" id="KW-0238">DNA-binding</keyword>
<dbReference type="InterPro" id="IPR005119">
    <property type="entry name" value="LysR_subst-bd"/>
</dbReference>
<dbReference type="InterPro" id="IPR037406">
    <property type="entry name" value="MetR_PBP2"/>
</dbReference>
<dbReference type="GO" id="GO:0032993">
    <property type="term" value="C:protein-DNA complex"/>
    <property type="evidence" value="ECO:0007669"/>
    <property type="project" value="TreeGrafter"/>
</dbReference>
<keyword evidence="2" id="KW-0805">Transcription regulation</keyword>
<dbReference type="Pfam" id="PF03466">
    <property type="entry name" value="LysR_substrate"/>
    <property type="match status" value="1"/>
</dbReference>
<feature type="non-terminal residue" evidence="6">
    <location>
        <position position="1"/>
    </location>
</feature>